<dbReference type="AlphaFoldDB" id="A0A0K9NQJ5"/>
<evidence type="ECO:0000313" key="5">
    <source>
        <dbReference type="Proteomes" id="UP000036987"/>
    </source>
</evidence>
<dbReference type="OMA" id="VMFDQLF"/>
<dbReference type="EMBL" id="LFYR01001962">
    <property type="protein sequence ID" value="KMZ58235.1"/>
    <property type="molecule type" value="Genomic_DNA"/>
</dbReference>
<proteinExistence type="inferred from homology"/>
<dbReference type="SUPFAM" id="SSF56112">
    <property type="entry name" value="Protein kinase-like (PK-like)"/>
    <property type="match status" value="1"/>
</dbReference>
<evidence type="ECO:0000259" key="3">
    <source>
        <dbReference type="Pfam" id="PF03109"/>
    </source>
</evidence>
<sequence>MTSAGLHSFSGSLSGIKVEKIQPHRSSRHFSRPSLVVVAEGRTKEAEKYSGNGRATRMMSPVVNGSPVVINGTSSIVKKIGNESSLGLNRSSSSSSTQKKQLPFVEDLKVLPSDEGFSWAKDDYNSVQRSIDIWSCVLSLRLRILFDNGKWSYIDGFTEEKQKVRRGKTASWLREQVLQLGPTFIKLGQLSSTRSDLFPKEFVVELAKLQDRVPAFSPEKAKGFIENELGGTVDVLFKEFEDRPIAAASLGQVHRAILHNGEMVVVKVQRPGLKKLFDIDLRNLKLVAEYFQRSETFGGPSRDWIGIYDECSKILYEEIDYINEGKNADKFRRDFRNIKWVRVPSIVWDYTSKKVLTLEYVPGTKINDLGSIDSQGLSRSLIASRSIESYLIQILKTGFFHADPHPGNVAIDRDGSLIYYDFGMMGEIKSFTRERLLELFYCVYEKDAKKVIKCLVDLEALRPTGDLSTVRRSVQFFLDNLLNQKPDEEQTLSAIGEDLFAIATDQPFRFPSTFTFVIRAFSTLEGIGYILDPEFSFVKIAAPYAQELLDIRQRQRGGQEIVAEIGRQANDARDYAVSMPFRVQRIEEFVKQLESGDLKLRVRVLESERAAKKASILQMATLYTVLSGTLVNSGIALSGQETQVFANGSFVGAGVFLLLLIRSMQRVKKLDKFETMI</sequence>
<dbReference type="InterPro" id="IPR011009">
    <property type="entry name" value="Kinase-like_dom_sf"/>
</dbReference>
<keyword evidence="5" id="KW-1185">Reference proteome</keyword>
<feature type="domain" description="ABC1 atypical kinase-like" evidence="3">
    <location>
        <begin position="208"/>
        <end position="453"/>
    </location>
</feature>
<dbReference type="GO" id="GO:0046467">
    <property type="term" value="P:membrane lipid biosynthetic process"/>
    <property type="evidence" value="ECO:0000318"/>
    <property type="project" value="GO_Central"/>
</dbReference>
<evidence type="ECO:0000256" key="2">
    <source>
        <dbReference type="SAM" id="Phobius"/>
    </source>
</evidence>
<evidence type="ECO:0000256" key="1">
    <source>
        <dbReference type="ARBA" id="ARBA00009670"/>
    </source>
</evidence>
<dbReference type="CDD" id="cd05121">
    <property type="entry name" value="ABC1_ADCK3-like"/>
    <property type="match status" value="1"/>
</dbReference>
<dbReference type="PANTHER" id="PTHR10566">
    <property type="entry name" value="CHAPERONE-ACTIVITY OF BC1 COMPLEX CABC1 -RELATED"/>
    <property type="match status" value="1"/>
</dbReference>
<dbReference type="Pfam" id="PF03109">
    <property type="entry name" value="ABC1"/>
    <property type="match status" value="1"/>
</dbReference>
<dbReference type="InterPro" id="IPR004147">
    <property type="entry name" value="ABC1_dom"/>
</dbReference>
<dbReference type="Proteomes" id="UP000036987">
    <property type="component" value="Unassembled WGS sequence"/>
</dbReference>
<keyword evidence="2" id="KW-0812">Transmembrane</keyword>
<accession>A0A0K9NQJ5</accession>
<dbReference type="GO" id="GO:1901031">
    <property type="term" value="P:regulation of response to reactive oxygen species"/>
    <property type="evidence" value="ECO:0000318"/>
    <property type="project" value="GO_Central"/>
</dbReference>
<evidence type="ECO:0000313" key="4">
    <source>
        <dbReference type="EMBL" id="KMZ58235.1"/>
    </source>
</evidence>
<comment type="caution">
    <text evidence="4">The sequence shown here is derived from an EMBL/GenBank/DDBJ whole genome shotgun (WGS) entry which is preliminary data.</text>
</comment>
<reference evidence="5" key="1">
    <citation type="journal article" date="2016" name="Nature">
        <title>The genome of the seagrass Zostera marina reveals angiosperm adaptation to the sea.</title>
        <authorList>
            <person name="Olsen J.L."/>
            <person name="Rouze P."/>
            <person name="Verhelst B."/>
            <person name="Lin Y.-C."/>
            <person name="Bayer T."/>
            <person name="Collen J."/>
            <person name="Dattolo E."/>
            <person name="De Paoli E."/>
            <person name="Dittami S."/>
            <person name="Maumus F."/>
            <person name="Michel G."/>
            <person name="Kersting A."/>
            <person name="Lauritano C."/>
            <person name="Lohaus R."/>
            <person name="Toepel M."/>
            <person name="Tonon T."/>
            <person name="Vanneste K."/>
            <person name="Amirebrahimi M."/>
            <person name="Brakel J."/>
            <person name="Bostroem C."/>
            <person name="Chovatia M."/>
            <person name="Grimwood J."/>
            <person name="Jenkins J.W."/>
            <person name="Jueterbock A."/>
            <person name="Mraz A."/>
            <person name="Stam W.T."/>
            <person name="Tice H."/>
            <person name="Bornberg-Bauer E."/>
            <person name="Green P.J."/>
            <person name="Pearson G.A."/>
            <person name="Procaccini G."/>
            <person name="Duarte C.M."/>
            <person name="Schmutz J."/>
            <person name="Reusch T.B.H."/>
            <person name="Van de Peer Y."/>
        </authorList>
    </citation>
    <scope>NUCLEOTIDE SEQUENCE [LARGE SCALE GENOMIC DNA]</scope>
    <source>
        <strain evidence="5">cv. Finnish</strain>
    </source>
</reference>
<dbReference type="GO" id="GO:0016020">
    <property type="term" value="C:membrane"/>
    <property type="evidence" value="ECO:0007669"/>
    <property type="project" value="GOC"/>
</dbReference>
<dbReference type="GO" id="GO:0004672">
    <property type="term" value="F:protein kinase activity"/>
    <property type="evidence" value="ECO:0000318"/>
    <property type="project" value="GO_Central"/>
</dbReference>
<gene>
    <name evidence="4" type="ORF">ZOSMA_78G00010</name>
</gene>
<dbReference type="PANTHER" id="PTHR10566:SF113">
    <property type="entry name" value="PROTEIN ACTIVITY OF BC1 COMPLEX KINASE 7, CHLOROPLASTIC"/>
    <property type="match status" value="1"/>
</dbReference>
<feature type="transmembrane region" description="Helical" evidence="2">
    <location>
        <begin position="644"/>
        <end position="661"/>
    </location>
</feature>
<dbReference type="InterPro" id="IPR050154">
    <property type="entry name" value="UbiB_kinase"/>
</dbReference>
<dbReference type="OrthoDB" id="427480at2759"/>
<name>A0A0K9NQJ5_ZOSMR</name>
<dbReference type="STRING" id="29655.A0A0K9NQJ5"/>
<organism evidence="4 5">
    <name type="scientific">Zostera marina</name>
    <name type="common">Eelgrass</name>
    <dbReference type="NCBI Taxonomy" id="29655"/>
    <lineage>
        <taxon>Eukaryota</taxon>
        <taxon>Viridiplantae</taxon>
        <taxon>Streptophyta</taxon>
        <taxon>Embryophyta</taxon>
        <taxon>Tracheophyta</taxon>
        <taxon>Spermatophyta</taxon>
        <taxon>Magnoliopsida</taxon>
        <taxon>Liliopsida</taxon>
        <taxon>Zosteraceae</taxon>
        <taxon>Zostera</taxon>
    </lineage>
</organism>
<keyword evidence="2" id="KW-1133">Transmembrane helix</keyword>
<protein>
    <submittedName>
        <fullName evidence="4">ABC-1 domain-containing protein</fullName>
    </submittedName>
</protein>
<keyword evidence="2" id="KW-0472">Membrane</keyword>
<comment type="similarity">
    <text evidence="1">Belongs to the protein kinase superfamily. ADCK protein kinase family.</text>
</comment>